<reference evidence="2 3" key="1">
    <citation type="submission" date="2019-06" db="EMBL/GenBank/DDBJ databases">
        <title>Genome sequence of Deinococcus radiopugnans ATCC 19172.</title>
        <authorList>
            <person name="Maclea K.S."/>
            <person name="Maynard C.R."/>
        </authorList>
    </citation>
    <scope>NUCLEOTIDE SEQUENCE [LARGE SCALE GENOMIC DNA]</scope>
    <source>
        <strain evidence="2 3">ATCC 19172</strain>
    </source>
</reference>
<sequence length="180" mass="17786">MVISQIYGGGGNGKDDTEAPFKNDFVELFNAGKVAVSTAGKSLQYASKTGAFTNVFALPTATIEPGAYYLIELAKGAAGKAELPTPDATGTLALSGSDGKVALVGNIEGATGLSDTDVLDFVGYGAANEVEGGASTPALSSTTAALRAAGGCTDTNNNGADFTAAAPAPRNSATAKNVCP</sequence>
<name>A0A5C4YA31_9DEIO</name>
<organism evidence="2 3">
    <name type="scientific">Deinococcus radiopugnans ATCC 19172</name>
    <dbReference type="NCBI Taxonomy" id="585398"/>
    <lineage>
        <taxon>Bacteria</taxon>
        <taxon>Thermotogati</taxon>
        <taxon>Deinococcota</taxon>
        <taxon>Deinococci</taxon>
        <taxon>Deinococcales</taxon>
        <taxon>Deinococcaceae</taxon>
        <taxon>Deinococcus</taxon>
    </lineage>
</organism>
<evidence type="ECO:0000313" key="3">
    <source>
        <dbReference type="Proteomes" id="UP000313988"/>
    </source>
</evidence>
<dbReference type="AlphaFoldDB" id="A0A5C4YA31"/>
<proteinExistence type="predicted"/>
<evidence type="ECO:0000259" key="1">
    <source>
        <dbReference type="PROSITE" id="PS51841"/>
    </source>
</evidence>
<protein>
    <submittedName>
        <fullName evidence="2">Lamin tail domain-containing protein</fullName>
    </submittedName>
</protein>
<gene>
    <name evidence="2" type="ORF">FHR04_04175</name>
</gene>
<feature type="domain" description="LTD" evidence="1">
    <location>
        <begin position="1"/>
        <end position="126"/>
    </location>
</feature>
<dbReference type="EMBL" id="VDMO01000003">
    <property type="protein sequence ID" value="TNM72484.1"/>
    <property type="molecule type" value="Genomic_DNA"/>
</dbReference>
<evidence type="ECO:0000313" key="2">
    <source>
        <dbReference type="EMBL" id="TNM72484.1"/>
    </source>
</evidence>
<dbReference type="RefSeq" id="WP_139401017.1">
    <property type="nucleotide sequence ID" value="NZ_VDMO01000003.1"/>
</dbReference>
<dbReference type="PROSITE" id="PS51841">
    <property type="entry name" value="LTD"/>
    <property type="match status" value="1"/>
</dbReference>
<dbReference type="Proteomes" id="UP000313988">
    <property type="component" value="Unassembled WGS sequence"/>
</dbReference>
<dbReference type="OrthoDB" id="1465721at2"/>
<accession>A0A5C4YA31</accession>
<comment type="caution">
    <text evidence="2">The sequence shown here is derived from an EMBL/GenBank/DDBJ whole genome shotgun (WGS) entry which is preliminary data.</text>
</comment>
<dbReference type="InterPro" id="IPR001322">
    <property type="entry name" value="Lamin_tail_dom"/>
</dbReference>